<comment type="caution">
    <text evidence="1">The sequence shown here is derived from an EMBL/GenBank/DDBJ whole genome shotgun (WGS) entry which is preliminary data.</text>
</comment>
<gene>
    <name evidence="1" type="ORF">WG66_4472</name>
</gene>
<evidence type="ECO:0000313" key="1">
    <source>
        <dbReference type="EMBL" id="KTB42950.1"/>
    </source>
</evidence>
<protein>
    <submittedName>
        <fullName evidence="1">Uncharacterized protein</fullName>
    </submittedName>
</protein>
<dbReference type="AlphaFoldDB" id="A0A0W0G2X8"/>
<name>A0A0W0G2X8_MONRR</name>
<organism evidence="1 2">
    <name type="scientific">Moniliophthora roreri</name>
    <name type="common">Frosty pod rot fungus</name>
    <name type="synonym">Monilia roreri</name>
    <dbReference type="NCBI Taxonomy" id="221103"/>
    <lineage>
        <taxon>Eukaryota</taxon>
        <taxon>Fungi</taxon>
        <taxon>Dikarya</taxon>
        <taxon>Basidiomycota</taxon>
        <taxon>Agaricomycotina</taxon>
        <taxon>Agaricomycetes</taxon>
        <taxon>Agaricomycetidae</taxon>
        <taxon>Agaricales</taxon>
        <taxon>Marasmiineae</taxon>
        <taxon>Marasmiaceae</taxon>
        <taxon>Moniliophthora</taxon>
    </lineage>
</organism>
<proteinExistence type="predicted"/>
<dbReference type="EMBL" id="LATX01001269">
    <property type="protein sequence ID" value="KTB42950.1"/>
    <property type="molecule type" value="Genomic_DNA"/>
</dbReference>
<evidence type="ECO:0000313" key="2">
    <source>
        <dbReference type="Proteomes" id="UP000054988"/>
    </source>
</evidence>
<dbReference type="Proteomes" id="UP000054988">
    <property type="component" value="Unassembled WGS sequence"/>
</dbReference>
<reference evidence="1 2" key="1">
    <citation type="submission" date="2015-12" db="EMBL/GenBank/DDBJ databases">
        <title>Draft genome sequence of Moniliophthora roreri, the causal agent of frosty pod rot of cacao.</title>
        <authorList>
            <person name="Aime M.C."/>
            <person name="Diaz-Valderrama J.R."/>
            <person name="Kijpornyongpan T."/>
            <person name="Phillips-Mora W."/>
        </authorList>
    </citation>
    <scope>NUCLEOTIDE SEQUENCE [LARGE SCALE GENOMIC DNA]</scope>
    <source>
        <strain evidence="1 2">MCA 2952</strain>
    </source>
</reference>
<sequence length="179" mass="19723">MSSSITSWIASSADKFKSMFFKAFSYFDKHGTIYSFHMVDNEESELLFKVGRMSWPLEERKTETLYLMGQKGDTSPSDLIFDKFPACSPSLQALTEVPLLSQLSIPHTICHHLSSSVAVTSALSQPSTAQIFINSHLLTSNHCHLASASPEHPSLSGFIAETLSVVFCLPFSGIILCLQ</sequence>
<accession>A0A0W0G2X8</accession>